<accession>A0AAX3APM0</accession>
<gene>
    <name evidence="2" type="ORF">MUK72_13330</name>
</gene>
<sequence>MSRRHRRLDSSGTLAGVNRLRERMDAVDRASVVGSAPIIAGTGFVLSRAVAIVLAGASGITFLWGLVIGLAFATAGIVVLASTETDSGLGRSTQHVERIPFETAGGVMLLSLLTGVVLGAVL</sequence>
<organism evidence="2 3">
    <name type="scientific">Halococcus dombrowskii</name>
    <dbReference type="NCBI Taxonomy" id="179637"/>
    <lineage>
        <taxon>Archaea</taxon>
        <taxon>Methanobacteriati</taxon>
        <taxon>Methanobacteriota</taxon>
        <taxon>Stenosarchaea group</taxon>
        <taxon>Halobacteria</taxon>
        <taxon>Halobacteriales</taxon>
        <taxon>Halococcaceae</taxon>
        <taxon>Halococcus</taxon>
    </lineage>
</organism>
<proteinExistence type="predicted"/>
<name>A0AAX3APM0_HALDO</name>
<keyword evidence="1" id="KW-1133">Transmembrane helix</keyword>
<dbReference type="GeneID" id="71762848"/>
<feature type="transmembrane region" description="Helical" evidence="1">
    <location>
        <begin position="30"/>
        <end position="56"/>
    </location>
</feature>
<evidence type="ECO:0000313" key="2">
    <source>
        <dbReference type="EMBL" id="UOO94940.1"/>
    </source>
</evidence>
<dbReference type="Proteomes" id="UP000830542">
    <property type="component" value="Chromosome"/>
</dbReference>
<feature type="transmembrane region" description="Helical" evidence="1">
    <location>
        <begin position="62"/>
        <end position="82"/>
    </location>
</feature>
<dbReference type="KEGG" id="hdo:MUK72_13330"/>
<dbReference type="RefSeq" id="WP_244701888.1">
    <property type="nucleotide sequence ID" value="NZ_BAAADN010000094.1"/>
</dbReference>
<keyword evidence="3" id="KW-1185">Reference proteome</keyword>
<keyword evidence="1" id="KW-0472">Membrane</keyword>
<dbReference type="AlphaFoldDB" id="A0AAX3APM0"/>
<reference evidence="2" key="1">
    <citation type="submission" date="2022-04" db="EMBL/GenBank/DDBJ databases">
        <title>Sequencing and genomic assembly of Halococcus dombrowskii.</title>
        <authorList>
            <person name="Lim S.W."/>
            <person name="MacLea K.S."/>
        </authorList>
    </citation>
    <scope>NUCLEOTIDE SEQUENCE</scope>
    <source>
        <strain evidence="2">H4</strain>
    </source>
</reference>
<dbReference type="EMBL" id="CP095005">
    <property type="protein sequence ID" value="UOO94940.1"/>
    <property type="molecule type" value="Genomic_DNA"/>
</dbReference>
<keyword evidence="1" id="KW-0812">Transmembrane</keyword>
<evidence type="ECO:0000256" key="1">
    <source>
        <dbReference type="SAM" id="Phobius"/>
    </source>
</evidence>
<protein>
    <submittedName>
        <fullName evidence="2">Uncharacterized protein</fullName>
    </submittedName>
</protein>
<feature type="transmembrane region" description="Helical" evidence="1">
    <location>
        <begin position="103"/>
        <end position="121"/>
    </location>
</feature>
<evidence type="ECO:0000313" key="3">
    <source>
        <dbReference type="Proteomes" id="UP000830542"/>
    </source>
</evidence>